<accession>H2ZLA7</accession>
<dbReference type="GO" id="GO:0000281">
    <property type="term" value="P:mitotic cytokinesis"/>
    <property type="evidence" value="ECO:0007669"/>
    <property type="project" value="InterPro"/>
</dbReference>
<dbReference type="GeneTree" id="ENSGT00940000171939"/>
<evidence type="ECO:0000313" key="7">
    <source>
        <dbReference type="Ensembl" id="ENSCSAVP00000018373.1"/>
    </source>
</evidence>
<evidence type="ECO:0000259" key="6">
    <source>
        <dbReference type="Pfam" id="PF12180"/>
    </source>
</evidence>
<evidence type="ECO:0000256" key="3">
    <source>
        <dbReference type="ARBA" id="ARBA00023054"/>
    </source>
</evidence>
<comment type="subcellular location">
    <subcellularLocation>
        <location evidence="1">Cytoplasm</location>
    </subcellularLocation>
</comment>
<dbReference type="GO" id="GO:0005737">
    <property type="term" value="C:cytoplasm"/>
    <property type="evidence" value="ECO:0007669"/>
    <property type="project" value="UniProtKB-SubCell"/>
</dbReference>
<dbReference type="Gene3D" id="1.20.5.1180">
    <property type="entry name" value="Geminin coiled-coil domain"/>
    <property type="match status" value="1"/>
</dbReference>
<evidence type="ECO:0000256" key="2">
    <source>
        <dbReference type="ARBA" id="ARBA00022490"/>
    </source>
</evidence>
<feature type="domain" description="TSG101 and ALIX binding" evidence="6">
    <location>
        <begin position="151"/>
        <end position="181"/>
    </location>
</feature>
<evidence type="ECO:0000256" key="1">
    <source>
        <dbReference type="ARBA" id="ARBA00004496"/>
    </source>
</evidence>
<dbReference type="STRING" id="51511.ENSCSAVP00000018373"/>
<dbReference type="Proteomes" id="UP000007875">
    <property type="component" value="Unassembled WGS sequence"/>
</dbReference>
<dbReference type="AlphaFoldDB" id="H2ZLA7"/>
<evidence type="ECO:0000256" key="4">
    <source>
        <dbReference type="SAM" id="Coils"/>
    </source>
</evidence>
<reference evidence="8" key="1">
    <citation type="submission" date="2003-08" db="EMBL/GenBank/DDBJ databases">
        <authorList>
            <person name="Birren B."/>
            <person name="Nusbaum C."/>
            <person name="Abebe A."/>
            <person name="Abouelleil A."/>
            <person name="Adekoya E."/>
            <person name="Ait-zahra M."/>
            <person name="Allen N."/>
            <person name="Allen T."/>
            <person name="An P."/>
            <person name="Anderson M."/>
            <person name="Anderson S."/>
            <person name="Arachchi H."/>
            <person name="Armbruster J."/>
            <person name="Bachantsang P."/>
            <person name="Baldwin J."/>
            <person name="Barry A."/>
            <person name="Bayul T."/>
            <person name="Blitshsteyn B."/>
            <person name="Bloom T."/>
            <person name="Blye J."/>
            <person name="Boguslavskiy L."/>
            <person name="Borowsky M."/>
            <person name="Boukhgalter B."/>
            <person name="Brunache A."/>
            <person name="Butler J."/>
            <person name="Calixte N."/>
            <person name="Calvo S."/>
            <person name="Camarata J."/>
            <person name="Campo K."/>
            <person name="Chang J."/>
            <person name="Cheshatsang Y."/>
            <person name="Citroen M."/>
            <person name="Collymore A."/>
            <person name="Considine T."/>
            <person name="Cook A."/>
            <person name="Cooke P."/>
            <person name="Corum B."/>
            <person name="Cuomo C."/>
            <person name="David R."/>
            <person name="Dawoe T."/>
            <person name="Degray S."/>
            <person name="Dodge S."/>
            <person name="Dooley K."/>
            <person name="Dorje P."/>
            <person name="Dorjee K."/>
            <person name="Dorris L."/>
            <person name="Duffey N."/>
            <person name="Dupes A."/>
            <person name="Elkins T."/>
            <person name="Engels R."/>
            <person name="Erickson J."/>
            <person name="Farina A."/>
            <person name="Faro S."/>
            <person name="Ferreira P."/>
            <person name="Fischer H."/>
            <person name="Fitzgerald M."/>
            <person name="Foley K."/>
            <person name="Gage D."/>
            <person name="Galagan J."/>
            <person name="Gearin G."/>
            <person name="Gnerre S."/>
            <person name="Gnirke A."/>
            <person name="Goyette A."/>
            <person name="Graham J."/>
            <person name="Grandbois E."/>
            <person name="Gyaltsen K."/>
            <person name="Hafez N."/>
            <person name="Hagopian D."/>
            <person name="Hagos B."/>
            <person name="Hall J."/>
            <person name="Hatcher B."/>
            <person name="Heller A."/>
            <person name="Higgins H."/>
            <person name="Honan T."/>
            <person name="Horn A."/>
            <person name="Houde N."/>
            <person name="Hughes L."/>
            <person name="Hulme W."/>
            <person name="Husby E."/>
            <person name="Iliev I."/>
            <person name="Jaffe D."/>
            <person name="Jones C."/>
            <person name="Kamal M."/>
            <person name="Kamat A."/>
            <person name="Kamvysselis M."/>
            <person name="Karlsson E."/>
            <person name="Kells C."/>
            <person name="Kieu A."/>
            <person name="Kisner P."/>
            <person name="Kodira C."/>
            <person name="Kulbokas E."/>
            <person name="Labutti K."/>
            <person name="Lama D."/>
            <person name="Landers T."/>
            <person name="Leger J."/>
            <person name="Levine S."/>
            <person name="Lewis D."/>
            <person name="Lewis T."/>
            <person name="Lindblad-toh K."/>
            <person name="Liu X."/>
            <person name="Lokyitsang T."/>
            <person name="Lokyitsang Y."/>
            <person name="Lucien O."/>
            <person name="Lui A."/>
            <person name="Ma L.J."/>
            <person name="Mabbitt R."/>
            <person name="Macdonald J."/>
            <person name="Maclean C."/>
            <person name="Major J."/>
            <person name="Manning J."/>
            <person name="Marabella R."/>
            <person name="Maru K."/>
            <person name="Matthews C."/>
            <person name="Mauceli E."/>
            <person name="Mccarthy M."/>
            <person name="Mcdonough S."/>
            <person name="Mcghee T."/>
            <person name="Meldrim J."/>
            <person name="Meneus L."/>
            <person name="Mesirov J."/>
            <person name="Mihalev A."/>
            <person name="Mihova T."/>
            <person name="Mikkelsen T."/>
            <person name="Mlenga V."/>
            <person name="Moru K."/>
            <person name="Mozes J."/>
            <person name="Mulrain L."/>
            <person name="Munson G."/>
            <person name="Naylor J."/>
            <person name="Newes C."/>
            <person name="Nguyen C."/>
            <person name="Nguyen N."/>
            <person name="Nguyen T."/>
            <person name="Nicol R."/>
            <person name="Nielsen C."/>
            <person name="Nizzari M."/>
            <person name="Norbu C."/>
            <person name="Norbu N."/>
            <person name="O'donnell P."/>
            <person name="Okoawo O."/>
            <person name="O'leary S."/>
            <person name="Omotosho B."/>
            <person name="O'neill K."/>
            <person name="Osman S."/>
            <person name="Parker S."/>
            <person name="Perrin D."/>
            <person name="Phunkhang P."/>
            <person name="Piqani B."/>
            <person name="Purcell S."/>
            <person name="Rachupka T."/>
            <person name="Ramasamy U."/>
            <person name="Rameau R."/>
            <person name="Ray V."/>
            <person name="Raymond C."/>
            <person name="Retta R."/>
            <person name="Richardson S."/>
            <person name="Rise C."/>
            <person name="Rodriguez J."/>
            <person name="Rogers J."/>
            <person name="Rogov P."/>
            <person name="Rutman M."/>
            <person name="Schupbach R."/>
            <person name="Seaman C."/>
            <person name="Settipalli S."/>
            <person name="Sharpe T."/>
            <person name="Sheridan J."/>
            <person name="Sherpa N."/>
            <person name="Shi J."/>
            <person name="Smirnov S."/>
            <person name="Smith C."/>
            <person name="Sougnez C."/>
            <person name="Spencer B."/>
            <person name="Stalker J."/>
            <person name="Stange-thomann N."/>
            <person name="Stavropoulos S."/>
            <person name="Stetson K."/>
            <person name="Stone C."/>
            <person name="Stone S."/>
            <person name="Stubbs M."/>
            <person name="Talamas J."/>
            <person name="Tchuinga P."/>
            <person name="Tenzing P."/>
            <person name="Tesfaye S."/>
            <person name="Theodore J."/>
            <person name="Thoulutsang Y."/>
            <person name="Topham K."/>
            <person name="Towey S."/>
            <person name="Tsamla T."/>
            <person name="Tsomo N."/>
            <person name="Vallee D."/>
            <person name="Vassiliev H."/>
            <person name="Venkataraman V."/>
            <person name="Vinson J."/>
            <person name="Vo A."/>
            <person name="Wade C."/>
            <person name="Wang S."/>
            <person name="Wangchuk T."/>
            <person name="Wangdi T."/>
            <person name="Whittaker C."/>
            <person name="Wilkinson J."/>
            <person name="Wu Y."/>
            <person name="Wyman D."/>
            <person name="Yadav S."/>
            <person name="Yang S."/>
            <person name="Yang X."/>
            <person name="Yeager S."/>
            <person name="Yee E."/>
            <person name="Young G."/>
            <person name="Zainoun J."/>
            <person name="Zembeck L."/>
            <person name="Zimmer A."/>
            <person name="Zody M."/>
            <person name="Lander E."/>
        </authorList>
    </citation>
    <scope>NUCLEOTIDE SEQUENCE [LARGE SCALE GENOMIC DNA]</scope>
</reference>
<dbReference type="PANTHER" id="PTHR31838">
    <property type="entry name" value="CENTROSOMAL PROTEIN OF 55 KDA"/>
    <property type="match status" value="1"/>
</dbReference>
<dbReference type="Pfam" id="PF12180">
    <property type="entry name" value="EABR"/>
    <property type="match status" value="1"/>
</dbReference>
<reference evidence="7" key="2">
    <citation type="submission" date="2025-08" db="UniProtKB">
        <authorList>
            <consortium name="Ensembl"/>
        </authorList>
    </citation>
    <scope>IDENTIFICATION</scope>
</reference>
<dbReference type="GO" id="GO:0051896">
    <property type="term" value="P:regulation of phosphatidylinositol 3-kinase/protein kinase B signal transduction"/>
    <property type="evidence" value="ECO:0007669"/>
    <property type="project" value="InterPro"/>
</dbReference>
<keyword evidence="2" id="KW-0963">Cytoplasm</keyword>
<feature type="coiled-coil region" evidence="4">
    <location>
        <begin position="292"/>
        <end position="347"/>
    </location>
</feature>
<name>H2ZLA7_CIOSA</name>
<evidence type="ECO:0000256" key="5">
    <source>
        <dbReference type="SAM" id="MobiDB-lite"/>
    </source>
</evidence>
<sequence>MILTFDAASIGRVLDEARVEICALEARNGKIEDALADLHMWLTGDTKRDSEVTESSARRNVSMGMQTSVHEETNVTDVMAENQALKLQLDKLKEMSKKLTEKLMKKDNELNADTSAIVTRLSTSAQAIHDMNRDKQSIESMLDNSHVDDVQRQLCDALEKNARWQTYNNEREHYVSNLLSKYNQTSTQLQMVRDKLAHVTSNPDKLATEQRRHFDKLLVDAREKLEAERSAALRQSTELSIMMKKYEGDNVALRKDVEHWRQRYEEQRATAATVSANYESERRRSNNSVVENKEKKSQIKILQRQVQLFSEDFRAERKEKELLASELDFMKQRVEQLQLKLDLANKKPRVSFSDLISDDVMQHRAAVVDMRHPASPPKRMPRLKEPNRETVRSAAASTERKNTKSRSTEQSAPKRVKSRDARKTNRKRISENDALLQCPSCGKEYDIMEHMLLIAHIDRCGD</sequence>
<dbReference type="HOGENOM" id="CLU_591775_0_0_1"/>
<feature type="region of interest" description="Disordered" evidence="5">
    <location>
        <begin position="369"/>
        <end position="428"/>
    </location>
</feature>
<dbReference type="eggNOG" id="ENOG502QTDI">
    <property type="taxonomic scope" value="Eukaryota"/>
</dbReference>
<dbReference type="Ensembl" id="ENSCSAVT00000018573.1">
    <property type="protein sequence ID" value="ENSCSAVP00000018373.1"/>
    <property type="gene ID" value="ENSCSAVG00000010788.1"/>
</dbReference>
<protein>
    <recommendedName>
        <fullName evidence="6">TSG101 and ALIX binding domain-containing protein</fullName>
    </recommendedName>
</protein>
<dbReference type="PANTHER" id="PTHR31838:SF1">
    <property type="entry name" value="CENTROSOMAL PROTEIN OF 55 KDA"/>
    <property type="match status" value="1"/>
</dbReference>
<feature type="compositionally biased region" description="Basic and acidic residues" evidence="5">
    <location>
        <begin position="382"/>
        <end position="391"/>
    </location>
</feature>
<organism evidence="7 8">
    <name type="scientific">Ciona savignyi</name>
    <name type="common">Pacific transparent sea squirt</name>
    <dbReference type="NCBI Taxonomy" id="51511"/>
    <lineage>
        <taxon>Eukaryota</taxon>
        <taxon>Metazoa</taxon>
        <taxon>Chordata</taxon>
        <taxon>Tunicata</taxon>
        <taxon>Ascidiacea</taxon>
        <taxon>Phlebobranchia</taxon>
        <taxon>Cionidae</taxon>
        <taxon>Ciona</taxon>
    </lineage>
</organism>
<dbReference type="Gene3D" id="1.20.5.990">
    <property type="entry name" value="Nemo cc2-lz domain - 1d5 darpin complex"/>
    <property type="match status" value="1"/>
</dbReference>
<dbReference type="InParanoid" id="H2ZLA7"/>
<dbReference type="InterPro" id="IPR022008">
    <property type="entry name" value="EABR"/>
</dbReference>
<reference evidence="7" key="3">
    <citation type="submission" date="2025-09" db="UniProtKB">
        <authorList>
            <consortium name="Ensembl"/>
        </authorList>
    </citation>
    <scope>IDENTIFICATION</scope>
</reference>
<keyword evidence="8" id="KW-1185">Reference proteome</keyword>
<evidence type="ECO:0000313" key="8">
    <source>
        <dbReference type="Proteomes" id="UP000007875"/>
    </source>
</evidence>
<proteinExistence type="predicted"/>
<dbReference type="OMA" id="CELHATM"/>
<feature type="coiled-coil region" evidence="4">
    <location>
        <begin position="75"/>
        <end position="109"/>
    </location>
</feature>
<feature type="compositionally biased region" description="Basic and acidic residues" evidence="5">
    <location>
        <begin position="418"/>
        <end position="428"/>
    </location>
</feature>
<dbReference type="InterPro" id="IPR038926">
    <property type="entry name" value="CEP55"/>
</dbReference>
<keyword evidence="3 4" id="KW-0175">Coiled coil</keyword>